<evidence type="ECO:0000313" key="14">
    <source>
        <dbReference type="Proteomes" id="UP001230253"/>
    </source>
</evidence>
<dbReference type="Gene3D" id="1.10.3720.10">
    <property type="entry name" value="MetI-like"/>
    <property type="match status" value="1"/>
</dbReference>
<evidence type="ECO:0000256" key="6">
    <source>
        <dbReference type="ARBA" id="ARBA00022597"/>
    </source>
</evidence>
<comment type="caution">
    <text evidence="13">The sequence shown here is derived from an EMBL/GenBank/DDBJ whole genome shotgun (WGS) entry which is preliminary data.</text>
</comment>
<dbReference type="SUPFAM" id="SSF161098">
    <property type="entry name" value="MetI-like"/>
    <property type="match status" value="1"/>
</dbReference>
<comment type="function">
    <text evidence="1">Part of the ABC transporter complex MalEFGK involved in maltose/maltodextrin import. Probably responsible for the translocation of the substrate across the membrane.</text>
</comment>
<comment type="similarity">
    <text evidence="3">Belongs to the binding-protein-dependent transport system permease family. MalFG subfamily.</text>
</comment>
<dbReference type="InterPro" id="IPR050901">
    <property type="entry name" value="BP-dep_ABC_trans_perm"/>
</dbReference>
<dbReference type="Proteomes" id="UP001230253">
    <property type="component" value="Unassembled WGS sequence"/>
</dbReference>
<organism evidence="13 14">
    <name type="scientific">Rhodopseudomonas julia</name>
    <dbReference type="NCBI Taxonomy" id="200617"/>
    <lineage>
        <taxon>Bacteria</taxon>
        <taxon>Pseudomonadati</taxon>
        <taxon>Pseudomonadota</taxon>
        <taxon>Alphaproteobacteria</taxon>
        <taxon>Hyphomicrobiales</taxon>
        <taxon>Nitrobacteraceae</taxon>
        <taxon>Rhodopseudomonas</taxon>
    </lineage>
</organism>
<feature type="transmembrane region" description="Helical" evidence="11">
    <location>
        <begin position="9"/>
        <end position="31"/>
    </location>
</feature>
<dbReference type="InterPro" id="IPR035906">
    <property type="entry name" value="MetI-like_sf"/>
</dbReference>
<dbReference type="InterPro" id="IPR000515">
    <property type="entry name" value="MetI-like"/>
</dbReference>
<evidence type="ECO:0000313" key="13">
    <source>
        <dbReference type="EMBL" id="MDQ0327665.1"/>
    </source>
</evidence>
<dbReference type="PROSITE" id="PS50928">
    <property type="entry name" value="ABC_TM1"/>
    <property type="match status" value="1"/>
</dbReference>
<proteinExistence type="inferred from homology"/>
<keyword evidence="9 11" id="KW-0472">Membrane</keyword>
<feature type="domain" description="ABC transmembrane type-1" evidence="12">
    <location>
        <begin position="76"/>
        <end position="266"/>
    </location>
</feature>
<dbReference type="RefSeq" id="WP_307155659.1">
    <property type="nucleotide sequence ID" value="NZ_JAUSUK010000002.1"/>
</dbReference>
<dbReference type="PANTHER" id="PTHR32243">
    <property type="entry name" value="MALTOSE TRANSPORT SYSTEM PERMEASE-RELATED"/>
    <property type="match status" value="1"/>
</dbReference>
<evidence type="ECO:0000256" key="10">
    <source>
        <dbReference type="ARBA" id="ARBA00041109"/>
    </source>
</evidence>
<keyword evidence="6 13" id="KW-0762">Sugar transport</keyword>
<feature type="transmembrane region" description="Helical" evidence="11">
    <location>
        <begin position="111"/>
        <end position="133"/>
    </location>
</feature>
<evidence type="ECO:0000256" key="9">
    <source>
        <dbReference type="ARBA" id="ARBA00023136"/>
    </source>
</evidence>
<keyword evidence="4 11" id="KW-0813">Transport</keyword>
<name>A0ABU0CDF3_9BRAD</name>
<sequence length="281" mass="30230">MKQPLALRVVLHALAILVAVIILAPILWLLLVSVSTTTHLTTLPFEWIPEKLNFDNYAKLTTLEPNSRGEMFLYAMRNTALVAFGATAIALCAAIPAAWSFSRSKGGQSNLLYVVVATYMLPPVALIVPLFAFLNGLGLLNTKTGLMLVDCSIVLPFTTWLLKSNFDNISHEIEEAAFVDGASMLTVLRSVTLPMAKPALATVVLFSILLVWDEFFYAFILTNDDRSQTLTVAIANLASGRVSDYGLLATAGILTALPPLIIGILLQRALVSGLAQGGVKG</sequence>
<feature type="transmembrane region" description="Helical" evidence="11">
    <location>
        <begin position="80"/>
        <end position="99"/>
    </location>
</feature>
<keyword evidence="5" id="KW-1003">Cell membrane</keyword>
<feature type="transmembrane region" description="Helical" evidence="11">
    <location>
        <begin position="199"/>
        <end position="220"/>
    </location>
</feature>
<keyword evidence="8 11" id="KW-1133">Transmembrane helix</keyword>
<comment type="subcellular location">
    <subcellularLocation>
        <location evidence="2 11">Cell membrane</location>
        <topology evidence="2 11">Multi-pass membrane protein</topology>
    </subcellularLocation>
</comment>
<feature type="transmembrane region" description="Helical" evidence="11">
    <location>
        <begin position="145"/>
        <end position="162"/>
    </location>
</feature>
<keyword evidence="7 11" id="KW-0812">Transmembrane</keyword>
<dbReference type="Pfam" id="PF00528">
    <property type="entry name" value="BPD_transp_1"/>
    <property type="match status" value="1"/>
</dbReference>
<evidence type="ECO:0000256" key="3">
    <source>
        <dbReference type="ARBA" id="ARBA00009047"/>
    </source>
</evidence>
<dbReference type="CDD" id="cd06261">
    <property type="entry name" value="TM_PBP2"/>
    <property type="match status" value="1"/>
</dbReference>
<reference evidence="13 14" key="1">
    <citation type="submission" date="2023-07" db="EMBL/GenBank/DDBJ databases">
        <title>Genomic Encyclopedia of Type Strains, Phase IV (KMG-IV): sequencing the most valuable type-strain genomes for metagenomic binning, comparative biology and taxonomic classification.</title>
        <authorList>
            <person name="Goeker M."/>
        </authorList>
    </citation>
    <scope>NUCLEOTIDE SEQUENCE [LARGE SCALE GENOMIC DNA]</scope>
    <source>
        <strain evidence="13 14">DSM 11549</strain>
    </source>
</reference>
<evidence type="ECO:0000256" key="2">
    <source>
        <dbReference type="ARBA" id="ARBA00004651"/>
    </source>
</evidence>
<protein>
    <recommendedName>
        <fullName evidence="10">Maltose/maltodextrin transport system permease protein MalG</fullName>
    </recommendedName>
</protein>
<keyword evidence="14" id="KW-1185">Reference proteome</keyword>
<accession>A0ABU0CDF3</accession>
<evidence type="ECO:0000256" key="5">
    <source>
        <dbReference type="ARBA" id="ARBA00022475"/>
    </source>
</evidence>
<evidence type="ECO:0000256" key="8">
    <source>
        <dbReference type="ARBA" id="ARBA00022989"/>
    </source>
</evidence>
<evidence type="ECO:0000256" key="11">
    <source>
        <dbReference type="RuleBase" id="RU363032"/>
    </source>
</evidence>
<evidence type="ECO:0000256" key="1">
    <source>
        <dbReference type="ARBA" id="ARBA00002264"/>
    </source>
</evidence>
<evidence type="ECO:0000256" key="4">
    <source>
        <dbReference type="ARBA" id="ARBA00022448"/>
    </source>
</evidence>
<evidence type="ECO:0000256" key="7">
    <source>
        <dbReference type="ARBA" id="ARBA00022692"/>
    </source>
</evidence>
<gene>
    <name evidence="13" type="ORF">J2R99_003534</name>
</gene>
<feature type="transmembrane region" description="Helical" evidence="11">
    <location>
        <begin position="245"/>
        <end position="266"/>
    </location>
</feature>
<evidence type="ECO:0000259" key="12">
    <source>
        <dbReference type="PROSITE" id="PS50928"/>
    </source>
</evidence>
<dbReference type="EMBL" id="JAUSUK010000002">
    <property type="protein sequence ID" value="MDQ0327665.1"/>
    <property type="molecule type" value="Genomic_DNA"/>
</dbReference>
<dbReference type="PANTHER" id="PTHR32243:SF50">
    <property type="entry name" value="MALTOSE_MALTODEXTRIN TRANSPORT SYSTEM PERMEASE PROTEIN MALG"/>
    <property type="match status" value="1"/>
</dbReference>